<reference evidence="1 2" key="1">
    <citation type="journal article" date="2011" name="Genome Res.">
        <title>Phylogeny-wide analysis of social amoeba genomes highlights ancient origins for complex intercellular communication.</title>
        <authorList>
            <person name="Heidel A.J."/>
            <person name="Lawal H.M."/>
            <person name="Felder M."/>
            <person name="Schilde C."/>
            <person name="Helps N.R."/>
            <person name="Tunggal B."/>
            <person name="Rivero F."/>
            <person name="John U."/>
            <person name="Schleicher M."/>
            <person name="Eichinger L."/>
            <person name="Platzer M."/>
            <person name="Noegel A.A."/>
            <person name="Schaap P."/>
            <person name="Gloeckner G."/>
        </authorList>
    </citation>
    <scope>NUCLEOTIDE SEQUENCE [LARGE SCALE GENOMIC DNA]</scope>
    <source>
        <strain evidence="2">ATCC 26659 / Pp 5 / PN500</strain>
    </source>
</reference>
<proteinExistence type="predicted"/>
<dbReference type="Proteomes" id="UP000001396">
    <property type="component" value="Unassembled WGS sequence"/>
</dbReference>
<dbReference type="InParanoid" id="D3B639"/>
<dbReference type="EMBL" id="ADBJ01000017">
    <property type="protein sequence ID" value="EFA83337.1"/>
    <property type="molecule type" value="Genomic_DNA"/>
</dbReference>
<comment type="caution">
    <text evidence="1">The sequence shown here is derived from an EMBL/GenBank/DDBJ whole genome shotgun (WGS) entry which is preliminary data.</text>
</comment>
<evidence type="ECO:0000313" key="2">
    <source>
        <dbReference type="Proteomes" id="UP000001396"/>
    </source>
</evidence>
<evidence type="ECO:0000313" key="1">
    <source>
        <dbReference type="EMBL" id="EFA83337.1"/>
    </source>
</evidence>
<dbReference type="RefSeq" id="XP_020435454.1">
    <property type="nucleotide sequence ID" value="XM_020575040.1"/>
</dbReference>
<dbReference type="Gene3D" id="1.25.40.20">
    <property type="entry name" value="Ankyrin repeat-containing domain"/>
    <property type="match status" value="2"/>
</dbReference>
<dbReference type="Pfam" id="PF13637">
    <property type="entry name" value="Ank_4"/>
    <property type="match status" value="1"/>
</dbReference>
<gene>
    <name evidence="1" type="ORF">PPL_04130</name>
</gene>
<name>D3B639_HETP5</name>
<sequence>MNIEDNSNNSFYFKKILNSKILRNRIFRDVKQIHRLDRLVYDWYDLGCFPAELIRFNQTERFKSIFIRVISALKDQSYDSSLLADFKSLFIKSLKLASERGKLDLIEVVYQHCSHSLINFKAIHDESIKHGHLPIIQFLHENKIDSVFSGESMQLAAMHGHLHIVRWIHENRRDKVTKSAMDNAAAKGHLHIVEFLHANRTEGCSSKAKDLCSHPPTARFLHRNRTEPLTSLNGTIRSGDIELIEFALKRYPFVYRPLNIISSIYDGQYEATKYLLANRTEDCILSTINLALVHGQFELAKQIHYHTNGNNEKSNEIILVLSSPNKDSANRMDMIEFLYEHRFKEVDLESYYIMMSAAREGELEIVRFLHRKGYRNTREVMDQAAINGHTKVVRFLNENTTEGCSANILDSLSRKANTFETFKYLFENRSDCICTNKTLNRLASFENQEAMQWLMNHNNNLHCTDKAYKYACKNNRLSNVIWLKEHLELPFNDNTSEFATAPECLDLIIYLHNQNAPFSKDVIGDAAEQGSKEIVEFLLTNRTEGFSELALEYALTKNDFAIMKLLLLNNRERISIPSELDDELKFKSYPERLEFIKSLNI</sequence>
<dbReference type="SUPFAM" id="SSF48403">
    <property type="entry name" value="Ankyrin repeat"/>
    <property type="match status" value="2"/>
</dbReference>
<dbReference type="InterPro" id="IPR002110">
    <property type="entry name" value="Ankyrin_rpt"/>
</dbReference>
<keyword evidence="2" id="KW-1185">Reference proteome</keyword>
<dbReference type="PANTHER" id="PTHR46586">
    <property type="entry name" value="ANKYRIN REPEAT-CONTAINING PROTEIN"/>
    <property type="match status" value="1"/>
</dbReference>
<dbReference type="PANTHER" id="PTHR46586:SF3">
    <property type="entry name" value="ANKYRIN REPEAT-CONTAINING PROTEIN"/>
    <property type="match status" value="1"/>
</dbReference>
<organism evidence="1 2">
    <name type="scientific">Heterostelium pallidum (strain ATCC 26659 / Pp 5 / PN500)</name>
    <name type="common">Cellular slime mold</name>
    <name type="synonym">Polysphondylium pallidum</name>
    <dbReference type="NCBI Taxonomy" id="670386"/>
    <lineage>
        <taxon>Eukaryota</taxon>
        <taxon>Amoebozoa</taxon>
        <taxon>Evosea</taxon>
        <taxon>Eumycetozoa</taxon>
        <taxon>Dictyostelia</taxon>
        <taxon>Acytosteliales</taxon>
        <taxon>Acytosteliaceae</taxon>
        <taxon>Heterostelium</taxon>
    </lineage>
</organism>
<protein>
    <recommendedName>
        <fullName evidence="3">Ankyrin repeat protein</fullName>
    </recommendedName>
</protein>
<evidence type="ECO:0008006" key="3">
    <source>
        <dbReference type="Google" id="ProtNLM"/>
    </source>
</evidence>
<dbReference type="AlphaFoldDB" id="D3B639"/>
<dbReference type="InterPro" id="IPR052050">
    <property type="entry name" value="SecEffector_AnkRepeat"/>
</dbReference>
<accession>D3B639</accession>
<dbReference type="InterPro" id="IPR036770">
    <property type="entry name" value="Ankyrin_rpt-contain_sf"/>
</dbReference>
<dbReference type="GeneID" id="31359617"/>